<evidence type="ECO:0000313" key="2">
    <source>
        <dbReference type="Proteomes" id="UP001057402"/>
    </source>
</evidence>
<dbReference type="Proteomes" id="UP001057402">
    <property type="component" value="Chromosome 7"/>
</dbReference>
<proteinExistence type="predicted"/>
<dbReference type="EMBL" id="CM042886">
    <property type="protein sequence ID" value="KAI4341776.1"/>
    <property type="molecule type" value="Genomic_DNA"/>
</dbReference>
<gene>
    <name evidence="1" type="ORF">MLD38_026460</name>
</gene>
<accession>A0ACB9P3R1</accession>
<sequence>MDLRSAKSSPTIPFRSKKALRPTSKAEADAGPELASTEELHISSQTPDKKAHFPGRAVNRGVALSVKDVREAARSLRGSKRLDRHPSARKQIFTSMDLGTEAEEDSKPKRPSGDRSSVLPEKLQMLGEFFDRFHDSIKLLRLKGSTTTFTKICSSVERLTDRRFTHRHLAQLKFIMPEVICIEKIQTVDEHTSCLMANLRIELNANMVKLYEKKCKDGSPINLKKLFGKRLLDFVRTHPGADDVPEEQLPEPFNYRKIDNRNRVGLSGGESTREAAGIQSAGGVSLSFRRHFSQRKCDDNRYRDLPSGVASQDAVLRVDESNLTESPASQDHDSGFEPAAFTVKSSQKEISSVNCENGSPRKGSSFTSTPAKLVLTPARLLEATPALCTPKRCSMSPDDDDSSSKMTKLVRRPASTRSLIFETPVKRSSGEDNPQESGCLSYDEDLSDVLPMGLLQSIQEKEKKTMEDRDPAISRAKRRQEILAGLPRLFNMIHYISTSRRRTVITKEELVYQIVATKSEMTDKKEVEEQLDLMKEVVPEWISEKVAMTGDVIICVNKTSDPDVVRTTLAEAK</sequence>
<evidence type="ECO:0000313" key="1">
    <source>
        <dbReference type="EMBL" id="KAI4341776.1"/>
    </source>
</evidence>
<reference evidence="2" key="1">
    <citation type="journal article" date="2023" name="Front. Plant Sci.">
        <title>Chromosomal-level genome assembly of Melastoma candidum provides insights into trichome evolution.</title>
        <authorList>
            <person name="Zhong Y."/>
            <person name="Wu W."/>
            <person name="Sun C."/>
            <person name="Zou P."/>
            <person name="Liu Y."/>
            <person name="Dai S."/>
            <person name="Zhou R."/>
        </authorList>
    </citation>
    <scope>NUCLEOTIDE SEQUENCE [LARGE SCALE GENOMIC DNA]</scope>
</reference>
<keyword evidence="2" id="KW-1185">Reference proteome</keyword>
<name>A0ACB9P3R1_9MYRT</name>
<protein>
    <submittedName>
        <fullName evidence="1">Uncharacterized protein</fullName>
    </submittedName>
</protein>
<organism evidence="1 2">
    <name type="scientific">Melastoma candidum</name>
    <dbReference type="NCBI Taxonomy" id="119954"/>
    <lineage>
        <taxon>Eukaryota</taxon>
        <taxon>Viridiplantae</taxon>
        <taxon>Streptophyta</taxon>
        <taxon>Embryophyta</taxon>
        <taxon>Tracheophyta</taxon>
        <taxon>Spermatophyta</taxon>
        <taxon>Magnoliopsida</taxon>
        <taxon>eudicotyledons</taxon>
        <taxon>Gunneridae</taxon>
        <taxon>Pentapetalae</taxon>
        <taxon>rosids</taxon>
        <taxon>malvids</taxon>
        <taxon>Myrtales</taxon>
        <taxon>Melastomataceae</taxon>
        <taxon>Melastomatoideae</taxon>
        <taxon>Melastomateae</taxon>
        <taxon>Melastoma</taxon>
    </lineage>
</organism>
<comment type="caution">
    <text evidence="1">The sequence shown here is derived from an EMBL/GenBank/DDBJ whole genome shotgun (WGS) entry which is preliminary data.</text>
</comment>